<dbReference type="GO" id="GO:0008757">
    <property type="term" value="F:S-adenosylmethionine-dependent methyltransferase activity"/>
    <property type="evidence" value="ECO:0007669"/>
    <property type="project" value="InterPro"/>
</dbReference>
<dbReference type="Proteomes" id="UP000036700">
    <property type="component" value="Chromosome"/>
</dbReference>
<dbReference type="AlphaFoldDB" id="A0A0G3EL08"/>
<dbReference type="OrthoDB" id="529208at2"/>
<dbReference type="PATRIC" id="fig|445709.3.peg.1167"/>
<evidence type="ECO:0000313" key="4">
    <source>
        <dbReference type="Proteomes" id="UP000036700"/>
    </source>
</evidence>
<dbReference type="CDD" id="cd02440">
    <property type="entry name" value="AdoMet_MTases"/>
    <property type="match status" value="1"/>
</dbReference>
<feature type="domain" description="Methyltransferase type 11" evidence="2">
    <location>
        <begin position="69"/>
        <end position="167"/>
    </location>
</feature>
<dbReference type="InterPro" id="IPR013216">
    <property type="entry name" value="Methyltransf_11"/>
</dbReference>
<dbReference type="EMBL" id="CP011568">
    <property type="protein sequence ID" value="AKJ67748.1"/>
    <property type="molecule type" value="Genomic_DNA"/>
</dbReference>
<dbReference type="SUPFAM" id="SSF53335">
    <property type="entry name" value="S-adenosyl-L-methionine-dependent methyltransferases"/>
    <property type="match status" value="1"/>
</dbReference>
<sequence>MNDAATINAHYGAQALPDRVAQALRQAGFGDGRLTWRELAPLDQFHVRGLAATQELAAALALPAGAAVLDVGCGLGGAARFLAANFDVHVTGIDLCEPFIEIAEQLSVRAGLDERVAFERADALDLPFDDAQFDAAWTQHVAMNISDRAGLYGEIRRVLKPGGALAIYDVVQGDDQSTPLSFPVPWAREPQNSFLLAPAAMRAVLEASGFDIVSWRDTADAALAWLAAQAAPASQASGPPPLGIHLVMGPEFGAMAANLANNLKTGRVGLVQVIARAR</sequence>
<dbReference type="PANTHER" id="PTHR44068:SF11">
    <property type="entry name" value="GERANYL DIPHOSPHATE 2-C-METHYLTRANSFERASE"/>
    <property type="match status" value="1"/>
</dbReference>
<dbReference type="PANTHER" id="PTHR44068">
    <property type="entry name" value="ZGC:194242"/>
    <property type="match status" value="1"/>
</dbReference>
<reference evidence="4" key="1">
    <citation type="submission" date="2015-06" db="EMBL/GenBank/DDBJ databases">
        <authorList>
            <person name="Lim Y.L."/>
            <person name="Ee R."/>
            <person name="Yong D."/>
            <person name="How K.Y."/>
            <person name="Yin W.F."/>
            <person name="Chan K.G."/>
        </authorList>
    </citation>
    <scope>NUCLEOTIDE SEQUENCE [LARGE SCALE GENOMIC DNA]</scope>
    <source>
        <strain evidence="4">DSM 25325</strain>
    </source>
</reference>
<keyword evidence="4" id="KW-1185">Reference proteome</keyword>
<keyword evidence="1" id="KW-0808">Transferase</keyword>
<gene>
    <name evidence="3" type="ORF">ABW99_05420</name>
</gene>
<dbReference type="InterPro" id="IPR050447">
    <property type="entry name" value="Erg6_SMT_methyltransf"/>
</dbReference>
<dbReference type="Gene3D" id="3.40.50.150">
    <property type="entry name" value="Vaccinia Virus protein VP39"/>
    <property type="match status" value="1"/>
</dbReference>
<evidence type="ECO:0000256" key="1">
    <source>
        <dbReference type="ARBA" id="ARBA00022679"/>
    </source>
</evidence>
<name>A0A0G3EL08_9BURK</name>
<protein>
    <recommendedName>
        <fullName evidence="2">Methyltransferase type 11 domain-containing protein</fullName>
    </recommendedName>
</protein>
<evidence type="ECO:0000259" key="2">
    <source>
        <dbReference type="Pfam" id="PF08241"/>
    </source>
</evidence>
<organism evidence="3 4">
    <name type="scientific">Pandoraea thiooxydans</name>
    <dbReference type="NCBI Taxonomy" id="445709"/>
    <lineage>
        <taxon>Bacteria</taxon>
        <taxon>Pseudomonadati</taxon>
        <taxon>Pseudomonadota</taxon>
        <taxon>Betaproteobacteria</taxon>
        <taxon>Burkholderiales</taxon>
        <taxon>Burkholderiaceae</taxon>
        <taxon>Pandoraea</taxon>
    </lineage>
</organism>
<proteinExistence type="predicted"/>
<evidence type="ECO:0000313" key="3">
    <source>
        <dbReference type="EMBL" id="AKJ67748.1"/>
    </source>
</evidence>
<dbReference type="InterPro" id="IPR029063">
    <property type="entry name" value="SAM-dependent_MTases_sf"/>
</dbReference>
<dbReference type="KEGG" id="ptx:ABW99_05420"/>
<dbReference type="Pfam" id="PF08241">
    <property type="entry name" value="Methyltransf_11"/>
    <property type="match status" value="1"/>
</dbReference>
<accession>A0A0G3EL08</accession>
<dbReference type="STRING" id="445709.ABW99_05420"/>